<dbReference type="InterPro" id="IPR057467">
    <property type="entry name" value="Ig_CFAP65_8th"/>
</dbReference>
<keyword evidence="8" id="KW-0969">Cilium</keyword>
<sequence length="1842" mass="206840">MPTGEIAPQQAMQVVSGDAVKGEIATPPSMSPVNPAYADKTNYFGIEVLDKLIWKGWDQGKEYTKNLVLKNLGVKTLKLKYKVPESRFFSTTYPKPIFLSAGSSFTLPITFRPLEKIPYDDRVAFSLKDGGEFEVPLRAVLPQTDISIPFDLDFKMCAVKDSFPISFDVYNTGDLDTMVQWEVVEPFIVEPMEAELKYRSSVKFRATFRPESAKVYEVTAVCKFGPELSMTRPTTFYGIGKFPHLLVSQPGGKALTTGNEKLSALETEVNFGTVPVASTTGQCVDLHNLSQVRTPFRVERIVGMSRMDTVFHCSQTQGIVPPMSLMRIPLTYTPHAVGTTSIDYFSIVSVGDISRSIIKCVGSSLGPMVELSSYSVNFMQLDMGRTGTRTIDIINNSNLEAVYQFELDCEESVFKFQYLSGVLKPNSTQTLILNFVPQHPINYFRRVACLVHNQPPLYLDLLGTCHSETVKPAVLKYEHVSRYLTHVERGLSVIAPEQLNELLNAGRLDVDKNGCLEPVKDEDKAGLAPNPSLREIPSVDEYFNDGFHSDVVSVVPHVSTDVNVLDFGNIQTLKLPVDKTVNVTNHTKGKVTVQWMGNSNRIFSVSPDTLDIPPLKACSFRVTFRPDVPNRLYGNELECFVYYKSMRDYRLVEDQTQCPPWCLTVKCLAHTFMPNNETFLPRTALVPPVVVFPAINTGEATYRTVVMGNTGEMPITYDLTESLKNQLPVKSRCGTKESKKDTFAVKPSQGILKSGYQIFTIRMTPSVVNAFQHDLKLRLNDNEKYDQLIHLSGSAESAEVLLDNEGSMYFKPTCVGTQSSRTYGFKNVSRIPLRFQWQLDYEDRKVLKVEPDNGVIQPNQSLMQTWSFIPGEERKYVLKPCLVAWGQGLSATSSGGKKRKFSIRVVGEGSLGDIQTDLSYLDFGDIVVGSSSSRIITLFNNSGCSLHFRLIIDGTEDGDKAGSGRSERPGLEFDIMEGVLPARSKQLVTAVVRPMKRVAYQYAISYQLVTPHGEVAHPAVEEPQHLMHLLATGVYPVMSVTDIRSLGSAVGISKKALWNLFSIDNLNAYLDSDPSSDELMYNIATRHSTRKRPSVMTRAILDFNFSAAPLGSEACTVSISFDNNGTVPCEWAFMFPRDIQMELGYWTESGDCDQDELHDMKVMDNKLFSVTPKKGTLRPGEQITVTFSYQHTMAGTDRLPVLLKLAKGREIMLNFVGVTVQPEKPYIHFPSNKHTFNPVPVGEKISPKQVYELYNGGAVPVNYECDLTPLDIIRQENFDQPIFECLNPCGEIPPGRAVAIEWRFFPLEAKTYMVDIPIKVHNGDTAIVTFTGIGYDKRIMGDTMPFSDQPDMCGVPSVQSAEIPGQLGYLSMERISFGNMPLFSQARRMVFITNKSKERSIFFEWHVTSQTDTQFLNIYPMHGEIAPNEYKMCRVTFLASGVPSFYDLDLVCEVADLHKHTEYRKQLALWEKERDRQLNEFVITEHDLHADMRTPHVVDIVDGPPSGRLSKLDALAEGRPVSADGELSKYKTLPPIRQLTADEKREVERRRQKKMSQLWQKPEPQKPFLLHLGITARTHDTRHFQTNFPEEYCHFYVDRTLSDRQSNKNQPEMSAAPTHIDCSVAESNIVASVLGNCLRGLLDDTYFIQAVKKVMQEPVPYFRQFATPRPTSAPLSSTPRDEQAESVGELELTKDGDAAEDKKSSLSREVSQVIEGEIEMQSRPVTGNDIHFDMEGDETLILPDSERSLSLHESASLPATPTVIPRTEEERKRFTQEALLLKEKQTLKKLPEFGNTMEQVLENSILNLMYEALSSEYSVVSKPRFIAMPRRRASANSRQSQQ</sequence>
<dbReference type="GeneID" id="101848999"/>
<dbReference type="Pfam" id="PF24291">
    <property type="entry name" value="Ig_CFAP65"/>
    <property type="match status" value="1"/>
</dbReference>
<dbReference type="InterPro" id="IPR052614">
    <property type="entry name" value="CFAP65"/>
</dbReference>
<dbReference type="InterPro" id="IPR013783">
    <property type="entry name" value="Ig-like_fold"/>
</dbReference>
<dbReference type="Pfam" id="PF24507">
    <property type="entry name" value="Ig_CFAP65_4th"/>
    <property type="match status" value="1"/>
</dbReference>
<feature type="domain" description="CFAP65 fourth Ig-like" evidence="3">
    <location>
        <begin position="375"/>
        <end position="469"/>
    </location>
</feature>
<dbReference type="InterPro" id="IPR056305">
    <property type="entry name" value="Ig_CFAP65_10th"/>
</dbReference>
<dbReference type="Gene3D" id="2.60.40.10">
    <property type="entry name" value="Immunoglobulins"/>
    <property type="match status" value="11"/>
</dbReference>
<dbReference type="RefSeq" id="XP_005108034.2">
    <property type="nucleotide sequence ID" value="XM_005107977.2"/>
</dbReference>
<evidence type="ECO:0000259" key="2">
    <source>
        <dbReference type="Pfam" id="PF24291"/>
    </source>
</evidence>
<evidence type="ECO:0000259" key="6">
    <source>
        <dbReference type="Pfam" id="PF25249"/>
    </source>
</evidence>
<dbReference type="Proteomes" id="UP000694888">
    <property type="component" value="Unplaced"/>
</dbReference>
<feature type="region of interest" description="Disordered" evidence="1">
    <location>
        <begin position="1665"/>
        <end position="1708"/>
    </location>
</feature>
<protein>
    <submittedName>
        <fullName evidence="8">Cilia- and flagella-associated protein 65</fullName>
    </submittedName>
</protein>
<proteinExistence type="predicted"/>
<dbReference type="PANTHER" id="PTHR46127:SF1">
    <property type="entry name" value="CILIA- AND FLAGELLA-ASSOCIATED PROTEIN 65"/>
    <property type="match status" value="1"/>
</dbReference>
<gene>
    <name evidence="8" type="primary">LOC101848999</name>
</gene>
<evidence type="ECO:0000313" key="8">
    <source>
        <dbReference type="RefSeq" id="XP_005108034.2"/>
    </source>
</evidence>
<reference evidence="8" key="1">
    <citation type="submission" date="2025-08" db="UniProtKB">
        <authorList>
            <consortium name="RefSeq"/>
        </authorList>
    </citation>
    <scope>IDENTIFICATION</scope>
</reference>
<evidence type="ECO:0000259" key="3">
    <source>
        <dbReference type="Pfam" id="PF24507"/>
    </source>
</evidence>
<dbReference type="Pfam" id="PF24816">
    <property type="entry name" value="Ig_CFAP65__9th"/>
    <property type="match status" value="1"/>
</dbReference>
<feature type="domain" description="CFAP65-like ninth Ig-like" evidence="4">
    <location>
        <begin position="1036"/>
        <end position="1217"/>
    </location>
</feature>
<evidence type="ECO:0000259" key="4">
    <source>
        <dbReference type="Pfam" id="PF24816"/>
    </source>
</evidence>
<evidence type="ECO:0000256" key="1">
    <source>
        <dbReference type="SAM" id="MobiDB-lite"/>
    </source>
</evidence>
<name>A0ABM0K3P4_APLCA</name>
<accession>A0ABM0K3P4</accession>
<dbReference type="Pfam" id="PF25249">
    <property type="entry name" value="Ig_CFAP65_7th"/>
    <property type="match status" value="1"/>
</dbReference>
<keyword evidence="7" id="KW-1185">Reference proteome</keyword>
<dbReference type="PANTHER" id="PTHR46127">
    <property type="entry name" value="CILIA- AND FLAGELLA-ASSOCIATED PROTEIN 65"/>
    <property type="match status" value="1"/>
</dbReference>
<feature type="compositionally biased region" description="Basic and acidic residues" evidence="1">
    <location>
        <begin position="1691"/>
        <end position="1706"/>
    </location>
</feature>
<feature type="domain" description="CFAP65 seventh Ig-like" evidence="6">
    <location>
        <begin position="804"/>
        <end position="876"/>
    </location>
</feature>
<dbReference type="InterPro" id="IPR056344">
    <property type="entry name" value="Ig_CFAP65-like_9th"/>
</dbReference>
<keyword evidence="8" id="KW-0966">Cell projection</keyword>
<dbReference type="InterPro" id="IPR057470">
    <property type="entry name" value="Ig_CFAP65_7th"/>
</dbReference>
<dbReference type="InterPro" id="IPR058536">
    <property type="entry name" value="Ig_CFAP65_4th"/>
</dbReference>
<dbReference type="Pfam" id="PF25248">
    <property type="entry name" value="Ig_CFAP65_8th"/>
    <property type="match status" value="1"/>
</dbReference>
<keyword evidence="8" id="KW-0282">Flagellum</keyword>
<feature type="domain" description="CFAP65 tenth Ig-like" evidence="2">
    <location>
        <begin position="1220"/>
        <end position="1339"/>
    </location>
</feature>
<evidence type="ECO:0000313" key="7">
    <source>
        <dbReference type="Proteomes" id="UP000694888"/>
    </source>
</evidence>
<feature type="domain" description="CFAP65 eight Ig-like" evidence="5">
    <location>
        <begin position="911"/>
        <end position="1017"/>
    </location>
</feature>
<organism evidence="7 8">
    <name type="scientific">Aplysia californica</name>
    <name type="common">California sea hare</name>
    <dbReference type="NCBI Taxonomy" id="6500"/>
    <lineage>
        <taxon>Eukaryota</taxon>
        <taxon>Metazoa</taxon>
        <taxon>Spiralia</taxon>
        <taxon>Lophotrochozoa</taxon>
        <taxon>Mollusca</taxon>
        <taxon>Gastropoda</taxon>
        <taxon>Heterobranchia</taxon>
        <taxon>Euthyneura</taxon>
        <taxon>Tectipleura</taxon>
        <taxon>Aplysiida</taxon>
        <taxon>Aplysioidea</taxon>
        <taxon>Aplysiidae</taxon>
        <taxon>Aplysia</taxon>
    </lineage>
</organism>
<evidence type="ECO:0000259" key="5">
    <source>
        <dbReference type="Pfam" id="PF25248"/>
    </source>
</evidence>
<feature type="compositionally biased region" description="Polar residues" evidence="1">
    <location>
        <begin position="1669"/>
        <end position="1678"/>
    </location>
</feature>